<keyword evidence="2" id="KW-1185">Reference proteome</keyword>
<evidence type="ECO:0000313" key="1">
    <source>
        <dbReference type="EMBL" id="TNN71385.1"/>
    </source>
</evidence>
<dbReference type="AlphaFoldDB" id="A0A4Z2I1K2"/>
<proteinExistence type="predicted"/>
<dbReference type="EMBL" id="SRLO01000151">
    <property type="protein sequence ID" value="TNN71385.1"/>
    <property type="molecule type" value="Genomic_DNA"/>
</dbReference>
<dbReference type="Proteomes" id="UP000314294">
    <property type="component" value="Unassembled WGS sequence"/>
</dbReference>
<reference evidence="1 2" key="1">
    <citation type="submission" date="2019-03" db="EMBL/GenBank/DDBJ databases">
        <title>First draft genome of Liparis tanakae, snailfish: a comprehensive survey of snailfish specific genes.</title>
        <authorList>
            <person name="Kim W."/>
            <person name="Song I."/>
            <person name="Jeong J.-H."/>
            <person name="Kim D."/>
            <person name="Kim S."/>
            <person name="Ryu S."/>
            <person name="Song J.Y."/>
            <person name="Lee S.K."/>
        </authorList>
    </citation>
    <scope>NUCLEOTIDE SEQUENCE [LARGE SCALE GENOMIC DNA]</scope>
    <source>
        <tissue evidence="1">Muscle</tissue>
    </source>
</reference>
<protein>
    <submittedName>
        <fullName evidence="1">Uncharacterized protein</fullName>
    </submittedName>
</protein>
<sequence>MRCCSAASLRATPSLLLCGRTDAGRDSTPRPLPHHVQTSFSQSAVRYASDHQIKTTTRAPLQMMATLKHFTFQMTSLFLVSTTIFSSSR</sequence>
<evidence type="ECO:0000313" key="2">
    <source>
        <dbReference type="Proteomes" id="UP000314294"/>
    </source>
</evidence>
<name>A0A4Z2I1K2_9TELE</name>
<organism evidence="1 2">
    <name type="scientific">Liparis tanakae</name>
    <name type="common">Tanaka's snailfish</name>
    <dbReference type="NCBI Taxonomy" id="230148"/>
    <lineage>
        <taxon>Eukaryota</taxon>
        <taxon>Metazoa</taxon>
        <taxon>Chordata</taxon>
        <taxon>Craniata</taxon>
        <taxon>Vertebrata</taxon>
        <taxon>Euteleostomi</taxon>
        <taxon>Actinopterygii</taxon>
        <taxon>Neopterygii</taxon>
        <taxon>Teleostei</taxon>
        <taxon>Neoteleostei</taxon>
        <taxon>Acanthomorphata</taxon>
        <taxon>Eupercaria</taxon>
        <taxon>Perciformes</taxon>
        <taxon>Cottioidei</taxon>
        <taxon>Cottales</taxon>
        <taxon>Liparidae</taxon>
        <taxon>Liparis</taxon>
    </lineage>
</organism>
<accession>A0A4Z2I1K2</accession>
<gene>
    <name evidence="1" type="ORF">EYF80_018463</name>
</gene>
<comment type="caution">
    <text evidence="1">The sequence shown here is derived from an EMBL/GenBank/DDBJ whole genome shotgun (WGS) entry which is preliminary data.</text>
</comment>